<evidence type="ECO:0000259" key="2">
    <source>
        <dbReference type="Pfam" id="PF18183"/>
    </source>
</evidence>
<keyword evidence="1" id="KW-1133">Transmembrane helix</keyword>
<dbReference type="Proteomes" id="UP000267223">
    <property type="component" value="Unassembled WGS sequence"/>
</dbReference>
<proteinExistence type="predicted"/>
<reference evidence="3 4" key="1">
    <citation type="submission" date="2018-11" db="EMBL/GenBank/DDBJ databases">
        <title>Draft genome sequence of Ferruginibacter sp. BO-59.</title>
        <authorList>
            <person name="Im W.T."/>
        </authorList>
    </citation>
    <scope>NUCLEOTIDE SEQUENCE [LARGE SCALE GENOMIC DNA]</scope>
    <source>
        <strain evidence="3 4">BO-59</strain>
    </source>
</reference>
<accession>A0A3M9N9A2</accession>
<keyword evidence="1" id="KW-0812">Transmembrane</keyword>
<feature type="transmembrane region" description="Helical" evidence="1">
    <location>
        <begin position="43"/>
        <end position="62"/>
    </location>
</feature>
<dbReference type="NCBIfam" id="NF033633">
    <property type="entry name" value="SLATT_2"/>
    <property type="match status" value="1"/>
</dbReference>
<organism evidence="3 4">
    <name type="scientific">Hanamia caeni</name>
    <dbReference type="NCBI Taxonomy" id="2294116"/>
    <lineage>
        <taxon>Bacteria</taxon>
        <taxon>Pseudomonadati</taxon>
        <taxon>Bacteroidota</taxon>
        <taxon>Chitinophagia</taxon>
        <taxon>Chitinophagales</taxon>
        <taxon>Chitinophagaceae</taxon>
        <taxon>Hanamia</taxon>
    </lineage>
</organism>
<dbReference type="Pfam" id="PF18183">
    <property type="entry name" value="SLATT_2"/>
    <property type="match status" value="1"/>
</dbReference>
<feature type="transmembrane region" description="Helical" evidence="1">
    <location>
        <begin position="74"/>
        <end position="95"/>
    </location>
</feature>
<evidence type="ECO:0000313" key="4">
    <source>
        <dbReference type="Proteomes" id="UP000267223"/>
    </source>
</evidence>
<dbReference type="InterPro" id="IPR040688">
    <property type="entry name" value="SLATT_2"/>
</dbReference>
<protein>
    <submittedName>
        <fullName evidence="3">SLATT domain-containing protein</fullName>
    </submittedName>
</protein>
<comment type="caution">
    <text evidence="3">The sequence shown here is derived from an EMBL/GenBank/DDBJ whole genome shotgun (WGS) entry which is preliminary data.</text>
</comment>
<keyword evidence="1" id="KW-0472">Membrane</keyword>
<dbReference type="AlphaFoldDB" id="A0A3M9N9A2"/>
<dbReference type="NCBIfam" id="NF033634">
    <property type="entry name" value="SLATT_1"/>
    <property type="match status" value="1"/>
</dbReference>
<dbReference type="OrthoDB" id="9813435at2"/>
<evidence type="ECO:0000256" key="1">
    <source>
        <dbReference type="SAM" id="Phobius"/>
    </source>
</evidence>
<dbReference type="RefSeq" id="WP_123121905.1">
    <property type="nucleotide sequence ID" value="NZ_RJJR01000015.1"/>
</dbReference>
<dbReference type="EMBL" id="RJJR01000015">
    <property type="protein sequence ID" value="RNI33965.1"/>
    <property type="molecule type" value="Genomic_DNA"/>
</dbReference>
<keyword evidence="4" id="KW-1185">Reference proteome</keyword>
<gene>
    <name evidence="3" type="ORF">EFY79_16785</name>
</gene>
<name>A0A3M9N9A2_9BACT</name>
<evidence type="ECO:0000313" key="3">
    <source>
        <dbReference type="EMBL" id="RNI33965.1"/>
    </source>
</evidence>
<feature type="domain" description="SMODS and SLOG-associating 2TM effector" evidence="2">
    <location>
        <begin position="12"/>
        <end position="176"/>
    </location>
</feature>
<sequence length="266" mass="29505">MDWNPNKVEESLQTVFEKATTIGQGAIKWYSNSKKSKKWWAQTIRISSIVLGAIAALLPTIGDMLSKDGTPGIPGGWTTICLGAAGALLLFDKYFGFSSAWMRYIIAEMQLQQVEQEFEMDWENERASWQGSPPTMDQVKQMLARCKAFTSQISTIVREETNVWVQEFQTTINTLNESIKAKPAITEPGALNLTITNEDVAKEGWEMIIDNGDAEKFKGYTAGKRNLIPGRHEVVVKAKIGDNNLQAGKVILIPVGGICEEKMTLA</sequence>